<keyword evidence="7" id="KW-1133">Transmembrane helix</keyword>
<sequence length="387" mass="38693">MAVGCDLLELDVQLSADGRVVVCHDSDDLARLCGPPPLPGPPGTSGSGPGSAAGPRRAGPGRRGKVADYAVADLPLLLRHPPEAAGTAAAAAGAGPTAAGPTAAGSDPDATRMPLLEEVLREFPGMPLQVDIKVASPRLVAAVAELLARYRPLAAGAAPDAGSGGAKGQQQQQSAPAHAPSQTGQTGSPTSPAPFMQAAAVASASPSPSPSPSPSRASCSSYAGSGVLWGSFHHATCCQMHATDPARPLFCSAPRALLLLAAHLSGRLDEVTIFESAIILPWRPRATTWVGRVVVGLMGLATGAEAAKHAGAASGGGGTGGGGGASLLLPDFFRALQARGVSVILFGDVNTESDFEACLGAGADALCTDSPARLRAWLRGKGKQQQS</sequence>
<dbReference type="GO" id="GO:0046475">
    <property type="term" value="P:glycerophospholipid catabolic process"/>
    <property type="evidence" value="ECO:0007669"/>
    <property type="project" value="TreeGrafter"/>
</dbReference>
<feature type="region of interest" description="Disordered" evidence="11">
    <location>
        <begin position="33"/>
        <end position="65"/>
    </location>
</feature>
<dbReference type="GO" id="GO:0008889">
    <property type="term" value="F:glycerophosphodiester phosphodiesterase activity"/>
    <property type="evidence" value="ECO:0007669"/>
    <property type="project" value="UniProtKB-EC"/>
</dbReference>
<dbReference type="SUPFAM" id="SSF51695">
    <property type="entry name" value="PLC-like phosphodiesterases"/>
    <property type="match status" value="2"/>
</dbReference>
<name>A0A835T1X6_CHLIN</name>
<keyword evidence="14" id="KW-1185">Reference proteome</keyword>
<keyword evidence="6" id="KW-0378">Hydrolase</keyword>
<evidence type="ECO:0000256" key="8">
    <source>
        <dbReference type="ARBA" id="ARBA00023098"/>
    </source>
</evidence>
<evidence type="ECO:0000256" key="3">
    <source>
        <dbReference type="ARBA" id="ARBA00012247"/>
    </source>
</evidence>
<dbReference type="Pfam" id="PF03009">
    <property type="entry name" value="GDPD"/>
    <property type="match status" value="1"/>
</dbReference>
<organism evidence="13 14">
    <name type="scientific">Chlamydomonas incerta</name>
    <dbReference type="NCBI Taxonomy" id="51695"/>
    <lineage>
        <taxon>Eukaryota</taxon>
        <taxon>Viridiplantae</taxon>
        <taxon>Chlorophyta</taxon>
        <taxon>core chlorophytes</taxon>
        <taxon>Chlorophyceae</taxon>
        <taxon>CS clade</taxon>
        <taxon>Chlamydomonadales</taxon>
        <taxon>Chlamydomonadaceae</taxon>
        <taxon>Chlamydomonas</taxon>
    </lineage>
</organism>
<keyword evidence="9" id="KW-0472">Membrane</keyword>
<evidence type="ECO:0000313" key="13">
    <source>
        <dbReference type="EMBL" id="KAG2430950.1"/>
    </source>
</evidence>
<evidence type="ECO:0000256" key="2">
    <source>
        <dbReference type="ARBA" id="ARBA00007277"/>
    </source>
</evidence>
<comment type="similarity">
    <text evidence="2">Belongs to the glycerophosphoryl diester phosphodiesterase family.</text>
</comment>
<evidence type="ECO:0000256" key="7">
    <source>
        <dbReference type="ARBA" id="ARBA00022989"/>
    </source>
</evidence>
<evidence type="ECO:0000256" key="5">
    <source>
        <dbReference type="ARBA" id="ARBA00022798"/>
    </source>
</evidence>
<feature type="compositionally biased region" description="Low complexity" evidence="11">
    <location>
        <begin position="87"/>
        <end position="105"/>
    </location>
</feature>
<comment type="caution">
    <text evidence="13">The sequence shown here is derived from an EMBL/GenBank/DDBJ whole genome shotgun (WGS) entry which is preliminary data.</text>
</comment>
<feature type="compositionally biased region" description="Low complexity" evidence="11">
    <location>
        <begin position="168"/>
        <end position="182"/>
    </location>
</feature>
<comment type="subcellular location">
    <subcellularLocation>
        <location evidence="1">Membrane</location>
    </subcellularLocation>
</comment>
<evidence type="ECO:0000256" key="10">
    <source>
        <dbReference type="ARBA" id="ARBA00047512"/>
    </source>
</evidence>
<dbReference type="Proteomes" id="UP000650467">
    <property type="component" value="Unassembled WGS sequence"/>
</dbReference>
<gene>
    <name evidence="13" type="ORF">HXX76_009918</name>
</gene>
<dbReference type="OrthoDB" id="1058301at2759"/>
<evidence type="ECO:0000256" key="11">
    <source>
        <dbReference type="SAM" id="MobiDB-lite"/>
    </source>
</evidence>
<dbReference type="PANTHER" id="PTHR42758">
    <property type="entry name" value="PHOSPHATIDYLGLYCEROL PHOSPHOLIPASE C"/>
    <property type="match status" value="1"/>
</dbReference>
<evidence type="ECO:0000256" key="9">
    <source>
        <dbReference type="ARBA" id="ARBA00023136"/>
    </source>
</evidence>
<dbReference type="GO" id="GO:0016020">
    <property type="term" value="C:membrane"/>
    <property type="evidence" value="ECO:0007669"/>
    <property type="project" value="UniProtKB-SubCell"/>
</dbReference>
<protein>
    <recommendedName>
        <fullName evidence="3">glycerophosphodiester phosphodiesterase</fullName>
        <ecNumber evidence="3">3.1.4.46</ecNumber>
    </recommendedName>
</protein>
<evidence type="ECO:0000256" key="1">
    <source>
        <dbReference type="ARBA" id="ARBA00004370"/>
    </source>
</evidence>
<dbReference type="EMBL" id="JAEHOC010000026">
    <property type="protein sequence ID" value="KAG2430950.1"/>
    <property type="molecule type" value="Genomic_DNA"/>
</dbReference>
<feature type="region of interest" description="Disordered" evidence="11">
    <location>
        <begin position="87"/>
        <end position="110"/>
    </location>
</feature>
<dbReference type="InterPro" id="IPR017946">
    <property type="entry name" value="PLC-like_Pdiesterase_TIM-brl"/>
</dbReference>
<comment type="catalytic activity">
    <reaction evidence="10">
        <text>a sn-glycero-3-phosphodiester + H2O = an alcohol + sn-glycerol 3-phosphate + H(+)</text>
        <dbReference type="Rhea" id="RHEA:12969"/>
        <dbReference type="ChEBI" id="CHEBI:15377"/>
        <dbReference type="ChEBI" id="CHEBI:15378"/>
        <dbReference type="ChEBI" id="CHEBI:30879"/>
        <dbReference type="ChEBI" id="CHEBI:57597"/>
        <dbReference type="ChEBI" id="CHEBI:83408"/>
        <dbReference type="EC" id="3.1.4.46"/>
    </reaction>
</comment>
<evidence type="ECO:0000259" key="12">
    <source>
        <dbReference type="Pfam" id="PF03009"/>
    </source>
</evidence>
<evidence type="ECO:0000313" key="14">
    <source>
        <dbReference type="Proteomes" id="UP000650467"/>
    </source>
</evidence>
<feature type="domain" description="GP-PDE" evidence="12">
    <location>
        <begin position="2"/>
        <end position="138"/>
    </location>
</feature>
<feature type="region of interest" description="Disordered" evidence="11">
    <location>
        <begin position="157"/>
        <end position="193"/>
    </location>
</feature>
<keyword evidence="4" id="KW-0812">Transmembrane</keyword>
<dbReference type="Gene3D" id="3.20.20.190">
    <property type="entry name" value="Phosphatidylinositol (PI) phosphodiesterase"/>
    <property type="match status" value="2"/>
</dbReference>
<proteinExistence type="inferred from homology"/>
<dbReference type="InterPro" id="IPR030395">
    <property type="entry name" value="GP_PDE_dom"/>
</dbReference>
<dbReference type="AlphaFoldDB" id="A0A835T1X6"/>
<dbReference type="PANTHER" id="PTHR42758:SF2">
    <property type="entry name" value="PHOSPHATIDYLGLYCEROL PHOSPHOLIPASE C"/>
    <property type="match status" value="1"/>
</dbReference>
<keyword evidence="8" id="KW-0443">Lipid metabolism</keyword>
<dbReference type="InterPro" id="IPR052271">
    <property type="entry name" value="GDPD-Related"/>
</dbReference>
<evidence type="ECO:0000256" key="4">
    <source>
        <dbReference type="ARBA" id="ARBA00022692"/>
    </source>
</evidence>
<dbReference type="EC" id="3.1.4.46" evidence="3"/>
<dbReference type="GO" id="GO:0005737">
    <property type="term" value="C:cytoplasm"/>
    <property type="evidence" value="ECO:0007669"/>
    <property type="project" value="UniProtKB-ARBA"/>
</dbReference>
<accession>A0A835T1X6</accession>
<keyword evidence="5" id="KW-0319">Glycerol metabolism</keyword>
<dbReference type="GO" id="GO:0006071">
    <property type="term" value="P:glycerol metabolic process"/>
    <property type="evidence" value="ECO:0007669"/>
    <property type="project" value="UniProtKB-KW"/>
</dbReference>
<feature type="region of interest" description="Disordered" evidence="11">
    <location>
        <begin position="198"/>
        <end position="217"/>
    </location>
</feature>
<reference evidence="13" key="1">
    <citation type="journal article" date="2020" name="bioRxiv">
        <title>Comparative genomics of Chlamydomonas.</title>
        <authorList>
            <person name="Craig R.J."/>
            <person name="Hasan A.R."/>
            <person name="Ness R.W."/>
            <person name="Keightley P.D."/>
        </authorList>
    </citation>
    <scope>NUCLEOTIDE SEQUENCE</scope>
    <source>
        <strain evidence="13">SAG 7.73</strain>
    </source>
</reference>
<evidence type="ECO:0000256" key="6">
    <source>
        <dbReference type="ARBA" id="ARBA00022801"/>
    </source>
</evidence>